<keyword evidence="5 7" id="KW-0472">Membrane</keyword>
<evidence type="ECO:0000256" key="1">
    <source>
        <dbReference type="ARBA" id="ARBA00004141"/>
    </source>
</evidence>
<evidence type="ECO:0000256" key="4">
    <source>
        <dbReference type="ARBA" id="ARBA00022989"/>
    </source>
</evidence>
<dbReference type="Pfam" id="PF00854">
    <property type="entry name" value="PTR2"/>
    <property type="match status" value="2"/>
</dbReference>
<evidence type="ECO:0000256" key="2">
    <source>
        <dbReference type="ARBA" id="ARBA00005982"/>
    </source>
</evidence>
<dbReference type="GO" id="GO:0016020">
    <property type="term" value="C:membrane"/>
    <property type="evidence" value="ECO:0007669"/>
    <property type="project" value="UniProtKB-SubCell"/>
</dbReference>
<feature type="transmembrane region" description="Helical" evidence="7">
    <location>
        <begin position="161"/>
        <end position="179"/>
    </location>
</feature>
<sequence>MPRSSSARRASRARADNASETAPLLSAGPATGLAVEWQHPSNYGLRRVSGPIPPSVILILAMELCERAAFWGLAGPLQNYIGNKPGDPLHHGALGFGQATATRLSFGFNILCYLAPIPGAIVADQYLGRYKTIRYSSLVYIIGLCVLFVTSIPYYRSRHMGLAGLIVALVLIAIGTGGIKSALGAWVADQFPEDEPPKVITTDIRQPDGRGTERVVVDRQMALARAFLFYYAVTQVGSFLNLLTTMVELRHGFPSAFFIPLPIIVVGFLLLLLKNRSIIQVPPQNSPLLSYLKTRFQRQRQRPSAPSPSSSSGDVKQALSASKIFLFFPLYTACQLQVSTNFLSQAGTLEPHGVSNNLLASLNPLTVIVFAPLLDSLIFPFLHRHRARPGPITRMAIGFLCISAAMAYAAVLQSTIYQAKTQPEYDCPGQGGCRDGSVPNHTHIGAQTPLYILTGISEVFIMPAGLEWAATRAPPSMRSLVVALYMLTFASGAALSIGIAQLAKNPSLAVMYCILSAVSGVAGLLFWGLFKGDGRNKATV</sequence>
<comment type="similarity">
    <text evidence="2">Belongs to the major facilitator superfamily. Proton-dependent oligopeptide transporter (POT/PTR) (TC 2.A.17) family.</text>
</comment>
<feature type="transmembrane region" description="Helical" evidence="7">
    <location>
        <begin position="450"/>
        <end position="470"/>
    </location>
</feature>
<evidence type="ECO:0000256" key="6">
    <source>
        <dbReference type="SAM" id="MobiDB-lite"/>
    </source>
</evidence>
<keyword evidence="4 7" id="KW-1133">Transmembrane helix</keyword>
<keyword evidence="3 7" id="KW-0812">Transmembrane</keyword>
<organism evidence="8 9">
    <name type="scientific">Massariosphaeria phaeospora</name>
    <dbReference type="NCBI Taxonomy" id="100035"/>
    <lineage>
        <taxon>Eukaryota</taxon>
        <taxon>Fungi</taxon>
        <taxon>Dikarya</taxon>
        <taxon>Ascomycota</taxon>
        <taxon>Pezizomycotina</taxon>
        <taxon>Dothideomycetes</taxon>
        <taxon>Pleosporomycetidae</taxon>
        <taxon>Pleosporales</taxon>
        <taxon>Pleosporales incertae sedis</taxon>
        <taxon>Massariosphaeria</taxon>
    </lineage>
</organism>
<feature type="transmembrane region" description="Helical" evidence="7">
    <location>
        <begin position="137"/>
        <end position="155"/>
    </location>
</feature>
<dbReference type="PROSITE" id="PS01022">
    <property type="entry name" value="PTR2_1"/>
    <property type="match status" value="1"/>
</dbReference>
<dbReference type="AlphaFoldDB" id="A0A7C8IE98"/>
<accession>A0A7C8IE98</accession>
<feature type="transmembrane region" description="Helical" evidence="7">
    <location>
        <begin position="509"/>
        <end position="530"/>
    </location>
</feature>
<feature type="transmembrane region" description="Helical" evidence="7">
    <location>
        <begin position="364"/>
        <end position="383"/>
    </location>
</feature>
<protein>
    <submittedName>
        <fullName evidence="8">POT family-domain-containing protein</fullName>
    </submittedName>
</protein>
<name>A0A7C8IE98_9PLEO</name>
<feature type="transmembrane region" description="Helical" evidence="7">
    <location>
        <begin position="228"/>
        <end position="247"/>
    </location>
</feature>
<proteinExistence type="inferred from homology"/>
<gene>
    <name evidence="8" type="ORF">BDV95DRAFT_559281</name>
</gene>
<dbReference type="Proteomes" id="UP000481861">
    <property type="component" value="Unassembled WGS sequence"/>
</dbReference>
<dbReference type="GO" id="GO:0006857">
    <property type="term" value="P:oligopeptide transport"/>
    <property type="evidence" value="ECO:0007669"/>
    <property type="project" value="InterPro"/>
</dbReference>
<dbReference type="InterPro" id="IPR036259">
    <property type="entry name" value="MFS_trans_sf"/>
</dbReference>
<dbReference type="OrthoDB" id="8904098at2759"/>
<evidence type="ECO:0000256" key="5">
    <source>
        <dbReference type="ARBA" id="ARBA00023136"/>
    </source>
</evidence>
<feature type="transmembrane region" description="Helical" evidence="7">
    <location>
        <begin position="395"/>
        <end position="416"/>
    </location>
</feature>
<keyword evidence="9" id="KW-1185">Reference proteome</keyword>
<dbReference type="PANTHER" id="PTHR11654">
    <property type="entry name" value="OLIGOPEPTIDE TRANSPORTER-RELATED"/>
    <property type="match status" value="1"/>
</dbReference>
<comment type="caution">
    <text evidence="8">The sequence shown here is derived from an EMBL/GenBank/DDBJ whole genome shotgun (WGS) entry which is preliminary data.</text>
</comment>
<dbReference type="InterPro" id="IPR018456">
    <property type="entry name" value="PTR2_symporter_CS"/>
</dbReference>
<evidence type="ECO:0000256" key="3">
    <source>
        <dbReference type="ARBA" id="ARBA00022692"/>
    </source>
</evidence>
<feature type="region of interest" description="Disordered" evidence="6">
    <location>
        <begin position="1"/>
        <end position="25"/>
    </location>
</feature>
<evidence type="ECO:0000256" key="7">
    <source>
        <dbReference type="SAM" id="Phobius"/>
    </source>
</evidence>
<evidence type="ECO:0000313" key="8">
    <source>
        <dbReference type="EMBL" id="KAF2877437.1"/>
    </source>
</evidence>
<dbReference type="GO" id="GO:0022857">
    <property type="term" value="F:transmembrane transporter activity"/>
    <property type="evidence" value="ECO:0007669"/>
    <property type="project" value="InterPro"/>
</dbReference>
<comment type="subcellular location">
    <subcellularLocation>
        <location evidence="1">Membrane</location>
        <topology evidence="1">Multi-pass membrane protein</topology>
    </subcellularLocation>
</comment>
<dbReference type="Gene3D" id="1.20.1250.20">
    <property type="entry name" value="MFS general substrate transporter like domains"/>
    <property type="match status" value="1"/>
</dbReference>
<evidence type="ECO:0000313" key="9">
    <source>
        <dbReference type="Proteomes" id="UP000481861"/>
    </source>
</evidence>
<reference evidence="8 9" key="1">
    <citation type="submission" date="2020-01" db="EMBL/GenBank/DDBJ databases">
        <authorList>
            <consortium name="DOE Joint Genome Institute"/>
            <person name="Haridas S."/>
            <person name="Albert R."/>
            <person name="Binder M."/>
            <person name="Bloem J."/>
            <person name="Labutti K."/>
            <person name="Salamov A."/>
            <person name="Andreopoulos B."/>
            <person name="Baker S.E."/>
            <person name="Barry K."/>
            <person name="Bills G."/>
            <person name="Bluhm B.H."/>
            <person name="Cannon C."/>
            <person name="Castanera R."/>
            <person name="Culley D.E."/>
            <person name="Daum C."/>
            <person name="Ezra D."/>
            <person name="Gonzalez J.B."/>
            <person name="Henrissat B."/>
            <person name="Kuo A."/>
            <person name="Liang C."/>
            <person name="Lipzen A."/>
            <person name="Lutzoni F."/>
            <person name="Magnuson J."/>
            <person name="Mondo S."/>
            <person name="Nolan M."/>
            <person name="Ohm R."/>
            <person name="Pangilinan J."/>
            <person name="Park H.-J.H."/>
            <person name="Ramirez L."/>
            <person name="Alfaro M."/>
            <person name="Sun H."/>
            <person name="Tritt A."/>
            <person name="Yoshinaga Y."/>
            <person name="Zwiers L.-H.L."/>
            <person name="Turgeon B.G."/>
            <person name="Goodwin S.B."/>
            <person name="Spatafora J.W."/>
            <person name="Crous P.W."/>
            <person name="Grigoriev I.V."/>
        </authorList>
    </citation>
    <scope>NUCLEOTIDE SEQUENCE [LARGE SCALE GENOMIC DNA]</scope>
    <source>
        <strain evidence="8 9">CBS 611.86</strain>
    </source>
</reference>
<dbReference type="SUPFAM" id="SSF103473">
    <property type="entry name" value="MFS general substrate transporter"/>
    <property type="match status" value="1"/>
</dbReference>
<feature type="transmembrane region" description="Helical" evidence="7">
    <location>
        <begin position="482"/>
        <end position="503"/>
    </location>
</feature>
<dbReference type="InterPro" id="IPR000109">
    <property type="entry name" value="POT_fam"/>
</dbReference>
<feature type="transmembrane region" description="Helical" evidence="7">
    <location>
        <begin position="253"/>
        <end position="273"/>
    </location>
</feature>
<dbReference type="EMBL" id="JAADJZ010000002">
    <property type="protein sequence ID" value="KAF2877437.1"/>
    <property type="molecule type" value="Genomic_DNA"/>
</dbReference>